<gene>
    <name evidence="2" type="ORF">X798_00029</name>
</gene>
<dbReference type="OrthoDB" id="5842539at2759"/>
<proteinExistence type="predicted"/>
<protein>
    <submittedName>
        <fullName evidence="2">Uncharacterized protein</fullName>
    </submittedName>
</protein>
<feature type="compositionally biased region" description="Basic and acidic residues" evidence="1">
    <location>
        <begin position="427"/>
        <end position="439"/>
    </location>
</feature>
<feature type="region of interest" description="Disordered" evidence="1">
    <location>
        <begin position="423"/>
        <end position="468"/>
    </location>
</feature>
<accession>A0A238C645</accession>
<feature type="compositionally biased region" description="Basic and acidic residues" evidence="1">
    <location>
        <begin position="136"/>
        <end position="159"/>
    </location>
</feature>
<sequence>MPKINVCSELTALNIRLAVRQAVADFCANPEETVESIVNAEFENLVEPVQRLVAARLEHIYEQLKYSILSPSNEPPPFGSVLRFLSEHIDESEKHIVQRFEKDSILSQGHMHKKWQKFKTPPPIPTNPSSPVVDIPRLEDLTSGHSRDSTSDKHQKSTREVQNSNFFSFPKNASTISTMSSNFSSSSGNSLLQPIHEIESNRQELDLSESKANSISSCNLTERSFQHTRSSRKIYTNGEILSEIPVVLEQEFVPTVPSIDEATIHPTSANEKSKVPVSLNSSLRSDDDKMTVRYIPKKVPAIDAAVSTDPVFMTNQSIGKIEVGVNTIIEMGTYMTDGSSSSNTASDNSVGQLPKRLFDTILQKPSLRIVSLRPDGSVVPKDDSVSRHFPSVREWTGNIGEVTSEENTEKSVLDSKAEACDITSKSDLSHSGHNEKEGLDSVSASASQPDPFEDDLNTLANISPLPHS</sequence>
<dbReference type="AlphaFoldDB" id="A0A238C645"/>
<evidence type="ECO:0000256" key="1">
    <source>
        <dbReference type="SAM" id="MobiDB-lite"/>
    </source>
</evidence>
<reference evidence="2 3" key="1">
    <citation type="submission" date="2015-12" db="EMBL/GenBank/DDBJ databases">
        <title>Draft genome of the nematode, Onchocerca flexuosa.</title>
        <authorList>
            <person name="Mitreva M."/>
        </authorList>
    </citation>
    <scope>NUCLEOTIDE SEQUENCE [LARGE SCALE GENOMIC DNA]</scope>
    <source>
        <strain evidence="2">Red Deer</strain>
    </source>
</reference>
<organism evidence="2 3">
    <name type="scientific">Onchocerca flexuosa</name>
    <dbReference type="NCBI Taxonomy" id="387005"/>
    <lineage>
        <taxon>Eukaryota</taxon>
        <taxon>Metazoa</taxon>
        <taxon>Ecdysozoa</taxon>
        <taxon>Nematoda</taxon>
        <taxon>Chromadorea</taxon>
        <taxon>Rhabditida</taxon>
        <taxon>Spirurina</taxon>
        <taxon>Spiruromorpha</taxon>
        <taxon>Filarioidea</taxon>
        <taxon>Onchocercidae</taxon>
        <taxon>Onchocerca</taxon>
    </lineage>
</organism>
<evidence type="ECO:0000313" key="2">
    <source>
        <dbReference type="EMBL" id="OZC12398.1"/>
    </source>
</evidence>
<feature type="region of interest" description="Disordered" evidence="1">
    <location>
        <begin position="111"/>
        <end position="162"/>
    </location>
</feature>
<keyword evidence="3" id="KW-1185">Reference proteome</keyword>
<evidence type="ECO:0000313" key="3">
    <source>
        <dbReference type="Proteomes" id="UP000242913"/>
    </source>
</evidence>
<dbReference type="EMBL" id="KZ269977">
    <property type="protein sequence ID" value="OZC12398.1"/>
    <property type="molecule type" value="Genomic_DNA"/>
</dbReference>
<name>A0A238C645_9BILA</name>
<dbReference type="Proteomes" id="UP000242913">
    <property type="component" value="Unassembled WGS sequence"/>
</dbReference>